<dbReference type="InterPro" id="IPR002110">
    <property type="entry name" value="Ankyrin_rpt"/>
</dbReference>
<dbReference type="PROSITE" id="PS50297">
    <property type="entry name" value="ANK_REP_REGION"/>
    <property type="match status" value="3"/>
</dbReference>
<dbReference type="Gene3D" id="1.25.40.20">
    <property type="entry name" value="Ankyrin repeat-containing domain"/>
    <property type="match status" value="2"/>
</dbReference>
<organism evidence="7 8">
    <name type="scientific">Acanthaster planci</name>
    <name type="common">Crown-of-thorns starfish</name>
    <dbReference type="NCBI Taxonomy" id="133434"/>
    <lineage>
        <taxon>Eukaryota</taxon>
        <taxon>Metazoa</taxon>
        <taxon>Echinodermata</taxon>
        <taxon>Eleutherozoa</taxon>
        <taxon>Asterozoa</taxon>
        <taxon>Asteroidea</taxon>
        <taxon>Valvatacea</taxon>
        <taxon>Valvatida</taxon>
        <taxon>Acanthasteridae</taxon>
        <taxon>Acanthaster</taxon>
    </lineage>
</organism>
<feature type="repeat" description="ANK" evidence="5">
    <location>
        <begin position="184"/>
        <end position="216"/>
    </location>
</feature>
<protein>
    <submittedName>
        <fullName evidence="8">Uncharacterized protein LOC110975172 isoform X1</fullName>
    </submittedName>
</protein>
<dbReference type="KEGG" id="aplc:110975172"/>
<dbReference type="SUPFAM" id="SSF55545">
    <property type="entry name" value="beta-N-acetylhexosaminidase-like domain"/>
    <property type="match status" value="1"/>
</dbReference>
<keyword evidence="2" id="KW-0378">Hydrolase</keyword>
<keyword evidence="7" id="KW-1185">Reference proteome</keyword>
<dbReference type="Gene3D" id="3.30.379.10">
    <property type="entry name" value="Chitobiase/beta-hexosaminidase domain 2-like"/>
    <property type="match status" value="1"/>
</dbReference>
<dbReference type="Pfam" id="PF12796">
    <property type="entry name" value="Ank_2"/>
    <property type="match status" value="1"/>
</dbReference>
<dbReference type="SUPFAM" id="SSF51445">
    <property type="entry name" value="(Trans)glycosidases"/>
    <property type="match status" value="1"/>
</dbReference>
<dbReference type="GO" id="GO:0070531">
    <property type="term" value="C:BRCA1-A complex"/>
    <property type="evidence" value="ECO:0007669"/>
    <property type="project" value="TreeGrafter"/>
</dbReference>
<gene>
    <name evidence="8" type="primary">LOC110975172</name>
</gene>
<keyword evidence="4" id="KW-0326">Glycosidase</keyword>
<proteinExistence type="predicted"/>
<dbReference type="PROSITE" id="PS50088">
    <property type="entry name" value="ANK_REPEAT"/>
    <property type="match status" value="3"/>
</dbReference>
<evidence type="ECO:0000313" key="8">
    <source>
        <dbReference type="RefSeq" id="XP_022083076.1"/>
    </source>
</evidence>
<dbReference type="PANTHER" id="PTHR24171">
    <property type="entry name" value="ANKYRIN REPEAT DOMAIN-CONTAINING PROTEIN 39-RELATED"/>
    <property type="match status" value="1"/>
</dbReference>
<evidence type="ECO:0000256" key="4">
    <source>
        <dbReference type="ARBA" id="ARBA00023295"/>
    </source>
</evidence>
<keyword evidence="3 5" id="KW-0040">ANK repeat</keyword>
<evidence type="ECO:0000256" key="2">
    <source>
        <dbReference type="ARBA" id="ARBA00022801"/>
    </source>
</evidence>
<name>A0A8B7XT19_ACAPL</name>
<evidence type="ECO:0000259" key="6">
    <source>
        <dbReference type="Pfam" id="PF02838"/>
    </source>
</evidence>
<dbReference type="GO" id="GO:0016798">
    <property type="term" value="F:hydrolase activity, acting on glycosyl bonds"/>
    <property type="evidence" value="ECO:0007669"/>
    <property type="project" value="UniProtKB-KW"/>
</dbReference>
<dbReference type="InterPro" id="IPR015882">
    <property type="entry name" value="HEX_bac_N"/>
</dbReference>
<evidence type="ECO:0000256" key="3">
    <source>
        <dbReference type="ARBA" id="ARBA00023043"/>
    </source>
</evidence>
<dbReference type="SMART" id="SM00248">
    <property type="entry name" value="ANK"/>
    <property type="match status" value="4"/>
</dbReference>
<dbReference type="Proteomes" id="UP000694845">
    <property type="component" value="Unplaced"/>
</dbReference>
<feature type="repeat" description="ANK" evidence="5">
    <location>
        <begin position="151"/>
        <end position="183"/>
    </location>
</feature>
<dbReference type="InterPro" id="IPR036770">
    <property type="entry name" value="Ankyrin_rpt-contain_sf"/>
</dbReference>
<dbReference type="InterPro" id="IPR017853">
    <property type="entry name" value="GH"/>
</dbReference>
<dbReference type="PANTHER" id="PTHR24171:SF11">
    <property type="entry name" value="26S PROTEASOME NON-ATPASE REGULATORY SUBUNIT 10"/>
    <property type="match status" value="1"/>
</dbReference>
<dbReference type="Gene3D" id="3.20.20.80">
    <property type="entry name" value="Glycosidases"/>
    <property type="match status" value="2"/>
</dbReference>
<dbReference type="GO" id="GO:0031436">
    <property type="term" value="C:BRCA1-BARD1 complex"/>
    <property type="evidence" value="ECO:0007669"/>
    <property type="project" value="TreeGrafter"/>
</dbReference>
<dbReference type="Pfam" id="PF00023">
    <property type="entry name" value="Ank"/>
    <property type="match status" value="1"/>
</dbReference>
<feature type="domain" description="Beta-hexosaminidase bacterial type N-terminal" evidence="6">
    <location>
        <begin position="305"/>
        <end position="438"/>
    </location>
</feature>
<evidence type="ECO:0000256" key="1">
    <source>
        <dbReference type="ARBA" id="ARBA00022737"/>
    </source>
</evidence>
<dbReference type="GO" id="GO:0004842">
    <property type="term" value="F:ubiquitin-protein transferase activity"/>
    <property type="evidence" value="ECO:0007669"/>
    <property type="project" value="TreeGrafter"/>
</dbReference>
<evidence type="ECO:0000256" key="5">
    <source>
        <dbReference type="PROSITE-ProRule" id="PRU00023"/>
    </source>
</evidence>
<dbReference type="GO" id="GO:0085020">
    <property type="term" value="P:protein K6-linked ubiquitination"/>
    <property type="evidence" value="ECO:0007669"/>
    <property type="project" value="TreeGrafter"/>
</dbReference>
<dbReference type="InterPro" id="IPR029018">
    <property type="entry name" value="Hex-like_dom2"/>
</dbReference>
<sequence>MSSDKAMYPGMGSNSTYQFPTTCTTLGRVGGLKVALDKDFAISTRRQHREPKRDTQLDAVLNNITPGQGTMLHLASKLGNADVVRALLISGADPSVLDEEGVTAYESSFSDQVTRVYHDVLLQAVAQSNVALARNLLKAGVDVNIEDDAATSNSALHWAASYGNRETVKLLLENKADINAANVDGATPLHDAVARGDEGIIYELVAGGANRKAKAKKGKFADKTPISLAEDKPKLKRALDGLKLANGDVKTAKPAAKSKPISPLTPLTPMSDTDVQQKLSELLTTQKHARHSQTSPVTDEKFQLIWPKPQSMVKKTGNPLKLKPHFLVRVAAGPSASSDYLQQMVDIWSIHGPILGDMGFKCILECAVRKEYPDPYILCQYVPNLFTGKEQYRISVADKQMTIQCSDFSGLWNASCTVVQLIRLFNEDGIPAVQISDWPDLRYRGVSLDISCGRVPKLDFLMHLVNILTLLKFNELHLYMKSVEGEEVEGIMPYSESELLDLEIYSRWRYMDIIPHLDIHSKTELAPKQMEMFKQILTSFGSTSSVNIGATLTKKLLTPSEDSPAGASHIAQLDMQDRLRLMGIKDSHCVRFCANEVDLNAEIVAKLPVGSVAMHYGCKVDYDYSVACTALTEAGMPFMVCPGTAAWDSIVGCPEAAMNNIHNAVQSAALSPCAMGLLVTDWAGSMHINQPTISFPGFATASGLAWNKSVPLDFVSTKLADIINHYFFMDGACGLGQVIVELGRAETFLTRSAWDMAEGQLANIPNPKGSFLCQLITRPDDVDLKHVTPEVIQKTLKHLRKIQASLESCEKTPVQEFAIVELQLATDIILWASRVARVLVLAGKKPDGASVGSAVVNVGLANANETAKTDCANKLLSIMDMYRKVWLHTNHTSGLLECLEIFKDILEKLIPNNSDDLKNSQGQKKE</sequence>
<dbReference type="SUPFAM" id="SSF48403">
    <property type="entry name" value="Ankyrin repeat"/>
    <property type="match status" value="1"/>
</dbReference>
<keyword evidence="1" id="KW-0677">Repeat</keyword>
<dbReference type="OrthoDB" id="5806726at2759"/>
<dbReference type="Pfam" id="PF02838">
    <property type="entry name" value="Glyco_hydro_20b"/>
    <property type="match status" value="1"/>
</dbReference>
<dbReference type="GeneID" id="110975172"/>
<dbReference type="RefSeq" id="XP_022083076.1">
    <property type="nucleotide sequence ID" value="XM_022227384.1"/>
</dbReference>
<dbReference type="AlphaFoldDB" id="A0A8B7XT19"/>
<evidence type="ECO:0000313" key="7">
    <source>
        <dbReference type="Proteomes" id="UP000694845"/>
    </source>
</evidence>
<feature type="repeat" description="ANK" evidence="5">
    <location>
        <begin position="67"/>
        <end position="99"/>
    </location>
</feature>
<reference evidence="8" key="1">
    <citation type="submission" date="2025-08" db="UniProtKB">
        <authorList>
            <consortium name="RefSeq"/>
        </authorList>
    </citation>
    <scope>IDENTIFICATION</scope>
</reference>
<accession>A0A8B7XT19</accession>